<protein>
    <recommendedName>
        <fullName evidence="3">SnoaL-like domain-containing protein</fullName>
    </recommendedName>
</protein>
<reference evidence="1 2" key="1">
    <citation type="submission" date="2015-06" db="EMBL/GenBank/DDBJ databases">
        <title>Draft genome of the ant-associated black yeast Phialophora attae CBS 131958.</title>
        <authorList>
            <person name="Moreno L.F."/>
            <person name="Stielow B.J."/>
            <person name="de Hoog S."/>
            <person name="Vicente V.A."/>
            <person name="Weiss V.A."/>
            <person name="de Vries M."/>
            <person name="Cruz L.M."/>
            <person name="Souza E.M."/>
        </authorList>
    </citation>
    <scope>NUCLEOTIDE SEQUENCE [LARGE SCALE GENOMIC DNA]</scope>
    <source>
        <strain evidence="1 2">CBS 131958</strain>
    </source>
</reference>
<dbReference type="EMBL" id="LFJN01000011">
    <property type="protein sequence ID" value="KPI40939.1"/>
    <property type="molecule type" value="Genomic_DNA"/>
</dbReference>
<dbReference type="OrthoDB" id="10264449at2759"/>
<dbReference type="STRING" id="1664694.A0A0N0NN40"/>
<organism evidence="1 2">
    <name type="scientific">Cyphellophora attinorum</name>
    <dbReference type="NCBI Taxonomy" id="1664694"/>
    <lineage>
        <taxon>Eukaryota</taxon>
        <taxon>Fungi</taxon>
        <taxon>Dikarya</taxon>
        <taxon>Ascomycota</taxon>
        <taxon>Pezizomycotina</taxon>
        <taxon>Eurotiomycetes</taxon>
        <taxon>Chaetothyriomycetidae</taxon>
        <taxon>Chaetothyriales</taxon>
        <taxon>Cyphellophoraceae</taxon>
        <taxon>Cyphellophora</taxon>
    </lineage>
</organism>
<dbReference type="Gene3D" id="3.10.450.50">
    <property type="match status" value="1"/>
</dbReference>
<evidence type="ECO:0008006" key="3">
    <source>
        <dbReference type="Google" id="ProtNLM"/>
    </source>
</evidence>
<dbReference type="InterPro" id="IPR032710">
    <property type="entry name" value="NTF2-like_dom_sf"/>
</dbReference>
<accession>A0A0N0NN40</accession>
<dbReference type="SUPFAM" id="SSF54427">
    <property type="entry name" value="NTF2-like"/>
    <property type="match status" value="1"/>
</dbReference>
<sequence>MTLSAGRVRDIFENLASTETSSKFWARVADDVHWTIVGSTPMSGVDFLDATIQVLGNSVLTEPLKIETLHVTVGAVEDKPGMTRAAVEMKSINAKARSGKPYDMTYCWIATFDDKTELIREVRAYIDTELLIRTIKETTG</sequence>
<dbReference type="RefSeq" id="XP_018000902.1">
    <property type="nucleotide sequence ID" value="XM_018139343.1"/>
</dbReference>
<proteinExistence type="predicted"/>
<keyword evidence="2" id="KW-1185">Reference proteome</keyword>
<comment type="caution">
    <text evidence="1">The sequence shown here is derived from an EMBL/GenBank/DDBJ whole genome shotgun (WGS) entry which is preliminary data.</text>
</comment>
<name>A0A0N0NN40_9EURO</name>
<gene>
    <name evidence="1" type="ORF">AB675_10562</name>
</gene>
<dbReference type="Proteomes" id="UP000038010">
    <property type="component" value="Unassembled WGS sequence"/>
</dbReference>
<dbReference type="GeneID" id="28731223"/>
<dbReference type="AlphaFoldDB" id="A0A0N0NN40"/>
<evidence type="ECO:0000313" key="2">
    <source>
        <dbReference type="Proteomes" id="UP000038010"/>
    </source>
</evidence>
<evidence type="ECO:0000313" key="1">
    <source>
        <dbReference type="EMBL" id="KPI40939.1"/>
    </source>
</evidence>
<dbReference type="VEuPathDB" id="FungiDB:AB675_10562"/>